<dbReference type="RefSeq" id="WP_317940544.1">
    <property type="nucleotide sequence ID" value="NZ_JAUBDJ010000003.1"/>
</dbReference>
<dbReference type="Proteomes" id="UP001271648">
    <property type="component" value="Unassembled WGS sequence"/>
</dbReference>
<organism evidence="1 2">
    <name type="scientific">Sporosarcina thermotolerans</name>
    <dbReference type="NCBI Taxonomy" id="633404"/>
    <lineage>
        <taxon>Bacteria</taxon>
        <taxon>Bacillati</taxon>
        <taxon>Bacillota</taxon>
        <taxon>Bacilli</taxon>
        <taxon>Bacillales</taxon>
        <taxon>Caryophanaceae</taxon>
        <taxon>Sporosarcina</taxon>
    </lineage>
</organism>
<comment type="caution">
    <text evidence="1">The sequence shown here is derived from an EMBL/GenBank/DDBJ whole genome shotgun (WGS) entry which is preliminary data.</text>
</comment>
<dbReference type="AlphaFoldDB" id="A0AAW9A745"/>
<proteinExistence type="predicted"/>
<keyword evidence="2" id="KW-1185">Reference proteome</keyword>
<evidence type="ECO:0000313" key="2">
    <source>
        <dbReference type="Proteomes" id="UP001271648"/>
    </source>
</evidence>
<dbReference type="EMBL" id="JAUBDJ010000003">
    <property type="protein sequence ID" value="MDW0116789.1"/>
    <property type="molecule type" value="Genomic_DNA"/>
</dbReference>
<gene>
    <name evidence="1" type="ORF">QTL97_07560</name>
</gene>
<accession>A0AAW9A745</accession>
<sequence>MRTKLILLIFVCTAAALIFPGIPNTDSLKSVFRLTDEPHEVIVRGMSGSALTINISFGDEEVEQLIRELKAPYPLLLLDMDWADRFPEIVEMIKKRNIPTGLLGHAGSEYEQNTPLLIGQLEKYEELFGSKPLWFRTSDEFFPHSLRNALWDTEVNALGSTVQWSRGEPPPVLEGEIISIPHFREDRVTLADLITLNETRQYKSLEDVLFNMSIKTKKIPD</sequence>
<protein>
    <submittedName>
        <fullName evidence="1">Uncharacterized protein</fullName>
    </submittedName>
</protein>
<name>A0AAW9A745_9BACL</name>
<reference evidence="1 2" key="1">
    <citation type="submission" date="2023-06" db="EMBL/GenBank/DDBJ databases">
        <title>Sporosarcina sp. nov., isolated from Korean traditional fermented seafood 'Jeotgal'.</title>
        <authorList>
            <person name="Yang A.I."/>
            <person name="Shin N.-R."/>
        </authorList>
    </citation>
    <scope>NUCLEOTIDE SEQUENCE [LARGE SCALE GENOMIC DNA]</scope>
    <source>
        <strain evidence="1 2">KCTC43456</strain>
    </source>
</reference>
<evidence type="ECO:0000313" key="1">
    <source>
        <dbReference type="EMBL" id="MDW0116789.1"/>
    </source>
</evidence>